<name>A0A8R2HMJ6_BOMMO</name>
<protein>
    <recommendedName>
        <fullName evidence="2">Saccharopine dehydrogenase NADP binding domain-containing protein</fullName>
    </recommendedName>
</protein>
<dbReference type="Pfam" id="PF03435">
    <property type="entry name" value="Sacchrp_dh_NADP"/>
    <property type="match status" value="2"/>
</dbReference>
<keyword evidence="4" id="KW-1185">Reference proteome</keyword>
<accession>A0A8R2HMJ6</accession>
<reference evidence="3" key="2">
    <citation type="submission" date="2022-06" db="UniProtKB">
        <authorList>
            <consortium name="EnsemblMetazoa"/>
        </authorList>
    </citation>
    <scope>IDENTIFICATION</scope>
    <source>
        <strain evidence="3">p50T (Dazao)</strain>
    </source>
</reference>
<evidence type="ECO:0000256" key="1">
    <source>
        <dbReference type="ARBA" id="ARBA00038048"/>
    </source>
</evidence>
<dbReference type="InterPro" id="IPR005097">
    <property type="entry name" value="Sacchrp_dh_NADP-bd"/>
</dbReference>
<evidence type="ECO:0000313" key="3">
    <source>
        <dbReference type="EnsemblMetazoa" id="XP_021203354.1"/>
    </source>
</evidence>
<dbReference type="GO" id="GO:0005886">
    <property type="term" value="C:plasma membrane"/>
    <property type="evidence" value="ECO:0007669"/>
    <property type="project" value="TreeGrafter"/>
</dbReference>
<dbReference type="Gene3D" id="3.40.50.720">
    <property type="entry name" value="NAD(P)-binding Rossmann-like Domain"/>
    <property type="match status" value="2"/>
</dbReference>
<dbReference type="GO" id="GO:0009247">
    <property type="term" value="P:glycolipid biosynthetic process"/>
    <property type="evidence" value="ECO:0007669"/>
    <property type="project" value="TreeGrafter"/>
</dbReference>
<feature type="domain" description="Saccharopine dehydrogenase NADP binding" evidence="2">
    <location>
        <begin position="159"/>
        <end position="247"/>
    </location>
</feature>
<reference evidence="4" key="1">
    <citation type="journal article" date="2008" name="Insect Biochem. Mol. Biol.">
        <title>The genome of a lepidopteran model insect, the silkworm Bombyx mori.</title>
        <authorList>
            <consortium name="International Silkworm Genome Consortium"/>
        </authorList>
    </citation>
    <scope>NUCLEOTIDE SEQUENCE [LARGE SCALE GENOMIC DNA]</scope>
    <source>
        <strain evidence="4">p50T</strain>
    </source>
</reference>
<dbReference type="PANTHER" id="PTHR12286">
    <property type="entry name" value="SACCHAROPINE DEHYDROGENASE-LIKE OXIDOREDUCTASE"/>
    <property type="match status" value="1"/>
</dbReference>
<proteinExistence type="inferred from homology"/>
<feature type="domain" description="Saccharopine dehydrogenase NADP binding" evidence="2">
    <location>
        <begin position="7"/>
        <end position="141"/>
    </location>
</feature>
<evidence type="ECO:0000313" key="4">
    <source>
        <dbReference type="Proteomes" id="UP000005204"/>
    </source>
</evidence>
<evidence type="ECO:0000259" key="2">
    <source>
        <dbReference type="Pfam" id="PF03435"/>
    </source>
</evidence>
<organism evidence="3 4">
    <name type="scientific">Bombyx mori</name>
    <name type="common">Silk moth</name>
    <dbReference type="NCBI Taxonomy" id="7091"/>
    <lineage>
        <taxon>Eukaryota</taxon>
        <taxon>Metazoa</taxon>
        <taxon>Ecdysozoa</taxon>
        <taxon>Arthropoda</taxon>
        <taxon>Hexapoda</taxon>
        <taxon>Insecta</taxon>
        <taxon>Pterygota</taxon>
        <taxon>Neoptera</taxon>
        <taxon>Endopterygota</taxon>
        <taxon>Lepidoptera</taxon>
        <taxon>Glossata</taxon>
        <taxon>Ditrysia</taxon>
        <taxon>Bombycoidea</taxon>
        <taxon>Bombycidae</taxon>
        <taxon>Bombycinae</taxon>
        <taxon>Bombyx</taxon>
    </lineage>
</organism>
<dbReference type="InterPro" id="IPR051276">
    <property type="entry name" value="Saccharopine_DH-like_oxidrdct"/>
</dbReference>
<dbReference type="GO" id="GO:0005811">
    <property type="term" value="C:lipid droplet"/>
    <property type="evidence" value="ECO:0007669"/>
    <property type="project" value="TreeGrafter"/>
</dbReference>
<sequence length="530" mass="59966">MEKLDLLVLGATGFTGNSTVKFLTELSEEPEYQNVTWGIAGRSEKKLQILLKELSELKIKTSSVVIIKCDINNETELRNATGRTKILINCTGPLSILGESVIKSCIETRTHYVDISAELPQIFNAFCNNHNAAEEANVLIVPSCGLASIPSAAGLMFLQNQFKEIRTSSIVVIKCDINNQTELRNATGRTKILINCTGPHSILGEAVIKSCIETRTHYVDISAEIPQIFNAFRNNHNAAEEGNVLIVPSCGLASIPSAAGLMFLQNQFKVISTDIPDVVDCYFRFDIPRRSYAPIGQHCLVHSGTWESLVCVLQDLPKYLNLKKETFPEPLVHEPIELKRSFFHRHSGEVWFPYPGPDEDLIEMSQRYVSDKYEQKPIRFRSFCTVPKFYHFLIIPPMYMYYYLSRFEWFRKMLCKHPKVFTAGYMTRQGPSEVSRMNTKYTLTMTGKSWDSNVKNYEHDPKKSLTVKVSGTDPGYYTTAMCLIISAMTILRESDKMPKGGVLMPAAAFQNTNLVENLMKHKMEFEVVTK</sequence>
<dbReference type="InterPro" id="IPR036291">
    <property type="entry name" value="NAD(P)-bd_dom_sf"/>
</dbReference>
<dbReference type="GO" id="GO:0005739">
    <property type="term" value="C:mitochondrion"/>
    <property type="evidence" value="ECO:0007669"/>
    <property type="project" value="TreeGrafter"/>
</dbReference>
<dbReference type="PANTHER" id="PTHR12286:SF5">
    <property type="entry name" value="SACCHAROPINE DEHYDROGENASE-LIKE OXIDOREDUCTASE"/>
    <property type="match status" value="1"/>
</dbReference>
<dbReference type="EnsemblMetazoa" id="XM_021347679.2">
    <property type="protein sequence ID" value="XP_021203354.1"/>
    <property type="gene ID" value="LOC101740496"/>
</dbReference>
<dbReference type="SUPFAM" id="SSF51735">
    <property type="entry name" value="NAD(P)-binding Rossmann-fold domains"/>
    <property type="match status" value="2"/>
</dbReference>
<comment type="similarity">
    <text evidence="1">Belongs to the saccharopine dehydrogenase family.</text>
</comment>
<dbReference type="AlphaFoldDB" id="A0A8R2HMJ6"/>
<dbReference type="Proteomes" id="UP000005204">
    <property type="component" value="Unassembled WGS sequence"/>
</dbReference>